<gene>
    <name evidence="2" type="ORF">DFH94DRAFT_693053</name>
</gene>
<keyword evidence="1" id="KW-0812">Transmembrane</keyword>
<dbReference type="EMBL" id="WHVB01000009">
    <property type="protein sequence ID" value="KAF8479597.1"/>
    <property type="molecule type" value="Genomic_DNA"/>
</dbReference>
<reference evidence="2" key="1">
    <citation type="submission" date="2019-10" db="EMBL/GenBank/DDBJ databases">
        <authorList>
            <consortium name="DOE Joint Genome Institute"/>
            <person name="Kuo A."/>
            <person name="Miyauchi S."/>
            <person name="Kiss E."/>
            <person name="Drula E."/>
            <person name="Kohler A."/>
            <person name="Sanchez-Garcia M."/>
            <person name="Andreopoulos B."/>
            <person name="Barry K.W."/>
            <person name="Bonito G."/>
            <person name="Buee M."/>
            <person name="Carver A."/>
            <person name="Chen C."/>
            <person name="Cichocki N."/>
            <person name="Clum A."/>
            <person name="Culley D."/>
            <person name="Crous P.W."/>
            <person name="Fauchery L."/>
            <person name="Girlanda M."/>
            <person name="Hayes R."/>
            <person name="Keri Z."/>
            <person name="LaButti K."/>
            <person name="Lipzen A."/>
            <person name="Lombard V."/>
            <person name="Magnuson J."/>
            <person name="Maillard F."/>
            <person name="Morin E."/>
            <person name="Murat C."/>
            <person name="Nolan M."/>
            <person name="Ohm R."/>
            <person name="Pangilinan J."/>
            <person name="Pereira M."/>
            <person name="Perotto S."/>
            <person name="Peter M."/>
            <person name="Riley R."/>
            <person name="Sitrit Y."/>
            <person name="Stielow B."/>
            <person name="Szollosi G."/>
            <person name="Zifcakova L."/>
            <person name="Stursova M."/>
            <person name="Spatafora J.W."/>
            <person name="Tedersoo L."/>
            <person name="Vaario L.-M."/>
            <person name="Yamada A."/>
            <person name="Yan M."/>
            <person name="Wang P."/>
            <person name="Xu J."/>
            <person name="Bruns T."/>
            <person name="Baldrian P."/>
            <person name="Vilgalys R."/>
            <person name="Henrissat B."/>
            <person name="Grigoriev I.V."/>
            <person name="Hibbett D."/>
            <person name="Nagy L.G."/>
            <person name="Martin F.M."/>
        </authorList>
    </citation>
    <scope>NUCLEOTIDE SEQUENCE</scope>
    <source>
        <strain evidence="2">Prilba</strain>
    </source>
</reference>
<sequence>MILEIFDYLKVVEQTTLPMQFIVFIDLFGSVGTVVLPVAIALTYLLIATIATKDLLGSHPRLAVFSVFRLCLSSSRLAPFSRSLRASRASFLRIAGLRADIPHVLNRLRSPSSRLESLTLRNHPFRVGSPVHSTYVATLLVLGPKSFRSCPPAFSTS</sequence>
<feature type="transmembrane region" description="Helical" evidence="1">
    <location>
        <begin position="21"/>
        <end position="47"/>
    </location>
</feature>
<evidence type="ECO:0000313" key="2">
    <source>
        <dbReference type="EMBL" id="KAF8479597.1"/>
    </source>
</evidence>
<dbReference type="Proteomes" id="UP000759537">
    <property type="component" value="Unassembled WGS sequence"/>
</dbReference>
<keyword evidence="1" id="KW-1133">Transmembrane helix</keyword>
<proteinExistence type="predicted"/>
<keyword evidence="3" id="KW-1185">Reference proteome</keyword>
<evidence type="ECO:0000256" key="1">
    <source>
        <dbReference type="SAM" id="Phobius"/>
    </source>
</evidence>
<organism evidence="2 3">
    <name type="scientific">Russula ochroleuca</name>
    <dbReference type="NCBI Taxonomy" id="152965"/>
    <lineage>
        <taxon>Eukaryota</taxon>
        <taxon>Fungi</taxon>
        <taxon>Dikarya</taxon>
        <taxon>Basidiomycota</taxon>
        <taxon>Agaricomycotina</taxon>
        <taxon>Agaricomycetes</taxon>
        <taxon>Russulales</taxon>
        <taxon>Russulaceae</taxon>
        <taxon>Russula</taxon>
    </lineage>
</organism>
<name>A0A9P5T8R7_9AGAM</name>
<accession>A0A9P5T8R7</accession>
<comment type="caution">
    <text evidence="2">The sequence shown here is derived from an EMBL/GenBank/DDBJ whole genome shotgun (WGS) entry which is preliminary data.</text>
</comment>
<dbReference type="AlphaFoldDB" id="A0A9P5T8R7"/>
<protein>
    <submittedName>
        <fullName evidence="2">Uncharacterized protein</fullName>
    </submittedName>
</protein>
<evidence type="ECO:0000313" key="3">
    <source>
        <dbReference type="Proteomes" id="UP000759537"/>
    </source>
</evidence>
<keyword evidence="1" id="KW-0472">Membrane</keyword>
<reference evidence="2" key="2">
    <citation type="journal article" date="2020" name="Nat. Commun.">
        <title>Large-scale genome sequencing of mycorrhizal fungi provides insights into the early evolution of symbiotic traits.</title>
        <authorList>
            <person name="Miyauchi S."/>
            <person name="Kiss E."/>
            <person name="Kuo A."/>
            <person name="Drula E."/>
            <person name="Kohler A."/>
            <person name="Sanchez-Garcia M."/>
            <person name="Morin E."/>
            <person name="Andreopoulos B."/>
            <person name="Barry K.W."/>
            <person name="Bonito G."/>
            <person name="Buee M."/>
            <person name="Carver A."/>
            <person name="Chen C."/>
            <person name="Cichocki N."/>
            <person name="Clum A."/>
            <person name="Culley D."/>
            <person name="Crous P.W."/>
            <person name="Fauchery L."/>
            <person name="Girlanda M."/>
            <person name="Hayes R.D."/>
            <person name="Keri Z."/>
            <person name="LaButti K."/>
            <person name="Lipzen A."/>
            <person name="Lombard V."/>
            <person name="Magnuson J."/>
            <person name="Maillard F."/>
            <person name="Murat C."/>
            <person name="Nolan M."/>
            <person name="Ohm R.A."/>
            <person name="Pangilinan J."/>
            <person name="Pereira M.F."/>
            <person name="Perotto S."/>
            <person name="Peter M."/>
            <person name="Pfister S."/>
            <person name="Riley R."/>
            <person name="Sitrit Y."/>
            <person name="Stielow J.B."/>
            <person name="Szollosi G."/>
            <person name="Zifcakova L."/>
            <person name="Stursova M."/>
            <person name="Spatafora J.W."/>
            <person name="Tedersoo L."/>
            <person name="Vaario L.M."/>
            <person name="Yamada A."/>
            <person name="Yan M."/>
            <person name="Wang P."/>
            <person name="Xu J."/>
            <person name="Bruns T."/>
            <person name="Baldrian P."/>
            <person name="Vilgalys R."/>
            <person name="Dunand C."/>
            <person name="Henrissat B."/>
            <person name="Grigoriev I.V."/>
            <person name="Hibbett D."/>
            <person name="Nagy L.G."/>
            <person name="Martin F.M."/>
        </authorList>
    </citation>
    <scope>NUCLEOTIDE SEQUENCE</scope>
    <source>
        <strain evidence="2">Prilba</strain>
    </source>
</reference>